<dbReference type="EMBL" id="JBEPSH010000001">
    <property type="protein sequence ID" value="MET4575273.1"/>
    <property type="molecule type" value="Genomic_DNA"/>
</dbReference>
<dbReference type="InterPro" id="IPR025405">
    <property type="entry name" value="DUF4131"/>
</dbReference>
<feature type="transmembrane region" description="Helical" evidence="6">
    <location>
        <begin position="444"/>
        <end position="465"/>
    </location>
</feature>
<feature type="transmembrane region" description="Helical" evidence="6">
    <location>
        <begin position="378"/>
        <end position="396"/>
    </location>
</feature>
<dbReference type="Gene3D" id="3.60.15.10">
    <property type="entry name" value="Ribonuclease Z/Hydroxyacylglutathione hydrolase-like"/>
    <property type="match status" value="1"/>
</dbReference>
<evidence type="ECO:0000256" key="4">
    <source>
        <dbReference type="ARBA" id="ARBA00022989"/>
    </source>
</evidence>
<name>A0ABV2Q2L1_9BURK</name>
<feature type="transmembrane region" description="Helical" evidence="6">
    <location>
        <begin position="42"/>
        <end position="61"/>
    </location>
</feature>
<evidence type="ECO:0000256" key="3">
    <source>
        <dbReference type="ARBA" id="ARBA00022692"/>
    </source>
</evidence>
<feature type="transmembrane region" description="Helical" evidence="6">
    <location>
        <begin position="513"/>
        <end position="538"/>
    </location>
</feature>
<dbReference type="SMART" id="SM00849">
    <property type="entry name" value="Lactamase_B"/>
    <property type="match status" value="1"/>
</dbReference>
<dbReference type="InterPro" id="IPR004477">
    <property type="entry name" value="ComEC_N"/>
</dbReference>
<dbReference type="PANTHER" id="PTHR30619">
    <property type="entry name" value="DNA INTERNALIZATION/COMPETENCE PROTEIN COMEC/REC2"/>
    <property type="match status" value="1"/>
</dbReference>
<evidence type="ECO:0000313" key="8">
    <source>
        <dbReference type="EMBL" id="MET4575273.1"/>
    </source>
</evidence>
<comment type="caution">
    <text evidence="8">The sequence shown here is derived from an EMBL/GenBank/DDBJ whole genome shotgun (WGS) entry which is preliminary data.</text>
</comment>
<sequence length="829" mass="90443">MRSPPERNYRARIAARLLLALLAGWAAGTALQIQQTALWSQVAYTGCLAGALMGVLCVLGTSWRQRPLSALLLLVVSAAAAFGTIGLRANSMQSETLDPALEGVDLVLTGTIDAMPQKNKAGQRFRFEVDSAHWRGEPVKVPGMLQLAWYGSVSTEAETDKPQSFSAELWAGERWQFTVRLKAPHGSLNPHGFDYELWLWEQGVRATGYVRAGRKDTLPRRLQASTGHWIERARQSVRGRILERVGGSGEATQALDGRRFAGIVAALVTGDQNVIERADWDVFRATGVAHLMSISGLHITMFAWLASGLIALLWKRTALWGWRWCVWLPAPTAALIGGVAMAALYALFSGWGVPAQRTILMLSTFGCLRLLGVGWPWWMTWLLACAAVLALDPWALLQAGFWLSFVAVGVLFAANPVGTPVVGPQAPREKVRGFLVKLLREQGVVTLALTPLSLMIFGQASVVGLPANLLAIPWVTLVVTPLAMAGVVWAPLWSAAAWSLRPMAWLLEWFASWPFASVSMVAVPVWVGAAAIAGGVLMVMRWPWAWRMVGLPLVLPLLLWQAPRPMHGAFELLAADVGQGNALLIRTAEHTLVYDTGPKFSLESDAGDRVLVPLLRALGERVDILLLSHRDADHIGGARSVMAMHPGAALVSSVEDDHPLQRARVSMRCQAGQRWEWDGVEFEILHPLAESYHASERSNNMSCVLRIRASGEHAAVALLAGDIEAKAEAALVAREENLRADVLLVPHHGSKTSSSASFLDAVQPRLGLVQSGYRNRFGHPAPHVLARYVERGIRVVDSPTCGAMHWTSLKPAAIRCERETAARYWHHPG</sequence>
<dbReference type="PANTHER" id="PTHR30619:SF1">
    <property type="entry name" value="RECOMBINATION PROTEIN 2"/>
    <property type="match status" value="1"/>
</dbReference>
<dbReference type="Pfam" id="PF00753">
    <property type="entry name" value="Lactamase_B"/>
    <property type="match status" value="1"/>
</dbReference>
<dbReference type="Pfam" id="PF13567">
    <property type="entry name" value="DUF4131"/>
    <property type="match status" value="1"/>
</dbReference>
<accession>A0ABV2Q2L1</accession>
<comment type="subcellular location">
    <subcellularLocation>
        <location evidence="1">Cell membrane</location>
        <topology evidence="1">Multi-pass membrane protein</topology>
    </subcellularLocation>
</comment>
<dbReference type="InterPro" id="IPR036866">
    <property type="entry name" value="RibonucZ/Hydroxyglut_hydro"/>
</dbReference>
<reference evidence="8 9" key="1">
    <citation type="submission" date="2024-06" db="EMBL/GenBank/DDBJ databases">
        <title>Sorghum-associated microbial communities from plants grown in Nebraska, USA.</title>
        <authorList>
            <person name="Schachtman D."/>
        </authorList>
    </citation>
    <scope>NUCLEOTIDE SEQUENCE [LARGE SCALE GENOMIC DNA]</scope>
    <source>
        <strain evidence="8 9">2709</strain>
    </source>
</reference>
<evidence type="ECO:0000256" key="6">
    <source>
        <dbReference type="SAM" id="Phobius"/>
    </source>
</evidence>
<keyword evidence="4 6" id="KW-1133">Transmembrane helix</keyword>
<evidence type="ECO:0000256" key="5">
    <source>
        <dbReference type="ARBA" id="ARBA00023136"/>
    </source>
</evidence>
<feature type="transmembrane region" description="Helical" evidence="6">
    <location>
        <begin position="544"/>
        <end position="560"/>
    </location>
</feature>
<feature type="transmembrane region" description="Helical" evidence="6">
    <location>
        <begin position="471"/>
        <end position="492"/>
    </location>
</feature>
<keyword evidence="3 6" id="KW-0812">Transmembrane</keyword>
<dbReference type="SUPFAM" id="SSF56281">
    <property type="entry name" value="Metallo-hydrolase/oxidoreductase"/>
    <property type="match status" value="1"/>
</dbReference>
<dbReference type="InterPro" id="IPR035681">
    <property type="entry name" value="ComA-like_MBL"/>
</dbReference>
<dbReference type="InterPro" id="IPR004797">
    <property type="entry name" value="Competence_ComEC/Rec2"/>
</dbReference>
<feature type="domain" description="Metallo-beta-lactamase" evidence="7">
    <location>
        <begin position="579"/>
        <end position="773"/>
    </location>
</feature>
<dbReference type="Pfam" id="PF03772">
    <property type="entry name" value="Competence"/>
    <property type="match status" value="1"/>
</dbReference>
<dbReference type="NCBIfam" id="TIGR00361">
    <property type="entry name" value="ComEC_Rec2"/>
    <property type="match status" value="1"/>
</dbReference>
<evidence type="ECO:0000256" key="1">
    <source>
        <dbReference type="ARBA" id="ARBA00004651"/>
    </source>
</evidence>
<feature type="transmembrane region" description="Helical" evidence="6">
    <location>
        <begin position="291"/>
        <end position="314"/>
    </location>
</feature>
<dbReference type="RefSeq" id="WP_354440618.1">
    <property type="nucleotide sequence ID" value="NZ_JBEPSH010000001.1"/>
</dbReference>
<dbReference type="InterPro" id="IPR001279">
    <property type="entry name" value="Metallo-B-lactamas"/>
</dbReference>
<evidence type="ECO:0000256" key="2">
    <source>
        <dbReference type="ARBA" id="ARBA00022475"/>
    </source>
</evidence>
<protein>
    <submittedName>
        <fullName evidence="8">Competence protein ComEC</fullName>
    </submittedName>
</protein>
<evidence type="ECO:0000259" key="7">
    <source>
        <dbReference type="SMART" id="SM00849"/>
    </source>
</evidence>
<feature type="transmembrane region" description="Helical" evidence="6">
    <location>
        <begin position="402"/>
        <end position="423"/>
    </location>
</feature>
<dbReference type="NCBIfam" id="TIGR00360">
    <property type="entry name" value="ComEC_N-term"/>
    <property type="match status" value="1"/>
</dbReference>
<dbReference type="CDD" id="cd07731">
    <property type="entry name" value="ComA-like_MBL-fold"/>
    <property type="match status" value="1"/>
</dbReference>
<evidence type="ECO:0000313" key="9">
    <source>
        <dbReference type="Proteomes" id="UP001549320"/>
    </source>
</evidence>
<feature type="transmembrane region" description="Helical" evidence="6">
    <location>
        <begin position="326"/>
        <end position="348"/>
    </location>
</feature>
<keyword evidence="2" id="KW-1003">Cell membrane</keyword>
<organism evidence="8 9">
    <name type="scientific">Ottowia thiooxydans</name>
    <dbReference type="NCBI Taxonomy" id="219182"/>
    <lineage>
        <taxon>Bacteria</taxon>
        <taxon>Pseudomonadati</taxon>
        <taxon>Pseudomonadota</taxon>
        <taxon>Betaproteobacteria</taxon>
        <taxon>Burkholderiales</taxon>
        <taxon>Comamonadaceae</taxon>
        <taxon>Ottowia</taxon>
    </lineage>
</organism>
<keyword evidence="9" id="KW-1185">Reference proteome</keyword>
<keyword evidence="5 6" id="KW-0472">Membrane</keyword>
<gene>
    <name evidence="8" type="ORF">ABIE13_000370</name>
</gene>
<feature type="transmembrane region" description="Helical" evidence="6">
    <location>
        <begin position="68"/>
        <end position="87"/>
    </location>
</feature>
<dbReference type="InterPro" id="IPR052159">
    <property type="entry name" value="Competence_DNA_uptake"/>
</dbReference>
<proteinExistence type="predicted"/>
<dbReference type="Proteomes" id="UP001549320">
    <property type="component" value="Unassembled WGS sequence"/>
</dbReference>